<dbReference type="Pfam" id="PF03706">
    <property type="entry name" value="LPG_synthase_TM"/>
    <property type="match status" value="1"/>
</dbReference>
<keyword evidence="6" id="KW-0443">Lipid metabolism</keyword>
<comment type="function">
    <text evidence="6">Catalyzes the transfer of a lysyl group from L-lysyl-tRNA(Lys) to membrane-bound phosphatidylglycerol (PG), which produces lysylphosphatidylglycerol (LPG), a major component of the bacterial membrane with a positive net charge. LPG synthesis contributes to bacterial virulence as it is involved in the resistance mechanism against cationic antimicrobial peptides (CAMP) produces by the host's immune system (defensins, cathelicidins) and by the competing microorganisms.</text>
</comment>
<protein>
    <recommendedName>
        <fullName evidence="6">Phosphatidylglycerol lysyltransferase</fullName>
        <ecNumber evidence="6">2.3.2.3</ecNumber>
    </recommendedName>
    <alternativeName>
        <fullName evidence="6">Lysylphosphatidylglycerol synthase</fullName>
    </alternativeName>
</protein>
<reference evidence="7 8" key="1">
    <citation type="submission" date="2014-12" db="EMBL/GenBank/DDBJ databases">
        <title>Draft genome sequence of Terrisporobacter sp. 08-306576, isolated from the blood culture of a bacteremia patient.</title>
        <authorList>
            <person name="Lund L.C."/>
            <person name="Sydenham T.V."/>
            <person name="Hogh S.V."/>
            <person name="Skov M.N."/>
            <person name="Kemp M."/>
            <person name="Justesen U.S."/>
        </authorList>
    </citation>
    <scope>NUCLEOTIDE SEQUENCE [LARGE SCALE GENOMIC DNA]</scope>
    <source>
        <strain evidence="7 8">08-306576</strain>
    </source>
</reference>
<evidence type="ECO:0000313" key="8">
    <source>
        <dbReference type="Proteomes" id="UP000031189"/>
    </source>
</evidence>
<feature type="transmembrane region" description="Helical" evidence="6">
    <location>
        <begin position="233"/>
        <end position="254"/>
    </location>
</feature>
<feature type="transmembrane region" description="Helical" evidence="6">
    <location>
        <begin position="83"/>
        <end position="103"/>
    </location>
</feature>
<dbReference type="GO" id="GO:0006629">
    <property type="term" value="P:lipid metabolic process"/>
    <property type="evidence" value="ECO:0007669"/>
    <property type="project" value="UniProtKB-KW"/>
</dbReference>
<feature type="transmembrane region" description="Helical" evidence="6">
    <location>
        <begin position="12"/>
        <end position="29"/>
    </location>
</feature>
<evidence type="ECO:0000256" key="1">
    <source>
        <dbReference type="ARBA" id="ARBA00004651"/>
    </source>
</evidence>
<evidence type="ECO:0000256" key="6">
    <source>
        <dbReference type="RuleBase" id="RU363042"/>
    </source>
</evidence>
<keyword evidence="6" id="KW-0808">Transferase</keyword>
<organism evidence="7 8">
    <name type="scientific">Terrisporobacter othiniensis</name>
    <dbReference type="NCBI Taxonomy" id="1577792"/>
    <lineage>
        <taxon>Bacteria</taxon>
        <taxon>Bacillati</taxon>
        <taxon>Bacillota</taxon>
        <taxon>Clostridia</taxon>
        <taxon>Peptostreptococcales</taxon>
        <taxon>Peptostreptococcaceae</taxon>
        <taxon>Terrisporobacter</taxon>
    </lineage>
</organism>
<keyword evidence="3 6" id="KW-0812">Transmembrane</keyword>
<dbReference type="Proteomes" id="UP000031189">
    <property type="component" value="Unassembled WGS sequence"/>
</dbReference>
<dbReference type="NCBIfam" id="TIGR00374">
    <property type="entry name" value="flippase-like domain"/>
    <property type="match status" value="1"/>
</dbReference>
<dbReference type="PANTHER" id="PTHR37693">
    <property type="entry name" value="PHOSPHATIDYLGLYCEROL LYSYLTRANSFERASE"/>
    <property type="match status" value="1"/>
</dbReference>
<keyword evidence="2" id="KW-1003">Cell membrane</keyword>
<dbReference type="PANTHER" id="PTHR37693:SF1">
    <property type="entry name" value="INTEGRAL MEMBRANE PROTEIN"/>
    <property type="match status" value="1"/>
</dbReference>
<comment type="similarity">
    <text evidence="6">Belongs to the LPG synthase family.</text>
</comment>
<feature type="transmembrane region" description="Helical" evidence="6">
    <location>
        <begin position="41"/>
        <end position="62"/>
    </location>
</feature>
<keyword evidence="6" id="KW-0046">Antibiotic resistance</keyword>
<evidence type="ECO:0000256" key="4">
    <source>
        <dbReference type="ARBA" id="ARBA00022989"/>
    </source>
</evidence>
<evidence type="ECO:0000256" key="3">
    <source>
        <dbReference type="ARBA" id="ARBA00022692"/>
    </source>
</evidence>
<sequence>MNKKVSPKNMLKNGGLFIGLILLTFYIIFKNNNIEEIINTISSLNISYTTIGIVCSCTFIICEGINIGRNLKLMEYDINFFTSIKYAIVGLFFSSVTPSASGGQPMQVYYMHKDGIQVSHSSLALLMDLASFQFVTVTMAIVGYIAEHKLLVNTLGSIKYLVLLGIILNTLVMLLILTAIFSKRFIGKFIDFICFILGKIKYKKVDKFKEMATEQVKEYKESAKYFKENKLTVLKVLMTTTVQIVALHSVPFWIYKAFGLSGYSLTTVVMLQAVLYISVSALPLPGAVGVSESGFMVIYKTLFPAQILSSAMLVSRGISFYLLVLISGIFIAGTHILNIKGNHYVKVTRKRRGENFDL</sequence>
<dbReference type="EC" id="2.3.2.3" evidence="6"/>
<dbReference type="OrthoDB" id="9810654at2"/>
<dbReference type="RefSeq" id="WP_039679807.1">
    <property type="nucleotide sequence ID" value="NZ_JWHR01000093.1"/>
</dbReference>
<comment type="catalytic activity">
    <reaction evidence="6">
        <text>L-lysyl-tRNA(Lys) + a 1,2-diacyl-sn-glycero-3-phospho-(1'-sn-glycerol) = a 1,2-diacyl-sn-glycero-3-phospho-1'-(3'-O-L-lysyl)-sn-glycerol + tRNA(Lys)</text>
        <dbReference type="Rhea" id="RHEA:10668"/>
        <dbReference type="Rhea" id="RHEA-COMP:9696"/>
        <dbReference type="Rhea" id="RHEA-COMP:9697"/>
        <dbReference type="ChEBI" id="CHEBI:64716"/>
        <dbReference type="ChEBI" id="CHEBI:75792"/>
        <dbReference type="ChEBI" id="CHEBI:78442"/>
        <dbReference type="ChEBI" id="CHEBI:78529"/>
        <dbReference type="EC" id="2.3.2.3"/>
    </reaction>
</comment>
<proteinExistence type="inferred from homology"/>
<evidence type="ECO:0000256" key="5">
    <source>
        <dbReference type="ARBA" id="ARBA00023136"/>
    </source>
</evidence>
<name>A0A0B3WR72_9FIRM</name>
<feature type="transmembrane region" description="Helical" evidence="6">
    <location>
        <begin position="320"/>
        <end position="339"/>
    </location>
</feature>
<feature type="transmembrane region" description="Helical" evidence="6">
    <location>
        <begin position="123"/>
        <end position="146"/>
    </location>
</feature>
<dbReference type="EMBL" id="JWHR01000093">
    <property type="protein sequence ID" value="KHS57050.1"/>
    <property type="molecule type" value="Genomic_DNA"/>
</dbReference>
<comment type="subcellular location">
    <subcellularLocation>
        <location evidence="1 6">Cell membrane</location>
        <topology evidence="1 6">Multi-pass membrane protein</topology>
    </subcellularLocation>
</comment>
<feature type="transmembrane region" description="Helical" evidence="6">
    <location>
        <begin position="260"/>
        <end position="282"/>
    </location>
</feature>
<dbReference type="InterPro" id="IPR022791">
    <property type="entry name" value="L-PG_synthase/AglD"/>
</dbReference>
<dbReference type="GO" id="GO:0050071">
    <property type="term" value="F:phosphatidylglycerol lysyltransferase activity"/>
    <property type="evidence" value="ECO:0007669"/>
    <property type="project" value="UniProtKB-EC"/>
</dbReference>
<gene>
    <name evidence="6" type="primary">mprF</name>
    <name evidence="7" type="ORF">QX51_10155</name>
</gene>
<dbReference type="AlphaFoldDB" id="A0A0B3WR72"/>
<accession>A0A0B3WR72</accession>
<keyword evidence="4 6" id="KW-1133">Transmembrane helix</keyword>
<keyword evidence="8" id="KW-1185">Reference proteome</keyword>
<comment type="caution">
    <text evidence="7">The sequence shown here is derived from an EMBL/GenBank/DDBJ whole genome shotgun (WGS) entry which is preliminary data.</text>
</comment>
<evidence type="ECO:0000256" key="2">
    <source>
        <dbReference type="ARBA" id="ARBA00022475"/>
    </source>
</evidence>
<keyword evidence="5 6" id="KW-0472">Membrane</keyword>
<dbReference type="GO" id="GO:0005886">
    <property type="term" value="C:plasma membrane"/>
    <property type="evidence" value="ECO:0007669"/>
    <property type="project" value="UniProtKB-SubCell"/>
</dbReference>
<dbReference type="GO" id="GO:0046677">
    <property type="term" value="P:response to antibiotic"/>
    <property type="evidence" value="ECO:0007669"/>
    <property type="project" value="UniProtKB-KW"/>
</dbReference>
<dbReference type="STRING" id="1577792.QX51_10155"/>
<feature type="transmembrane region" description="Helical" evidence="6">
    <location>
        <begin position="158"/>
        <end position="179"/>
    </location>
</feature>
<evidence type="ECO:0000313" key="7">
    <source>
        <dbReference type="EMBL" id="KHS57050.1"/>
    </source>
</evidence>